<evidence type="ECO:0000313" key="2">
    <source>
        <dbReference type="Proteomes" id="UP000076154"/>
    </source>
</evidence>
<reference evidence="1" key="1">
    <citation type="submission" date="2018-04" db="EMBL/GenBank/DDBJ databases">
        <title>Whole genome sequencing of Hypsizygus marmoreus.</title>
        <authorList>
            <person name="Choi I.-G."/>
            <person name="Min B."/>
            <person name="Kim J.-G."/>
            <person name="Kim S."/>
            <person name="Oh Y.-L."/>
            <person name="Kong W.-S."/>
            <person name="Park H."/>
            <person name="Jeong J."/>
            <person name="Song E.-S."/>
        </authorList>
    </citation>
    <scope>NUCLEOTIDE SEQUENCE [LARGE SCALE GENOMIC DNA]</scope>
    <source>
        <strain evidence="1">51987-8</strain>
    </source>
</reference>
<sequence length="449" mass="51162">MNHTPRIPIHRLPVELTTQIFLYCLPLETKDRRPSGKLAPLLLLHVCSEWRTIALSISRLWDTFSIVVESHEKVNVKGYGQAAEYWFAQAGDYASLTLKIDACDPPRNEHEIANDLLKEVVVPHAQRLRRLGLWFQHYCDVPVLWQREGIPDIDGSFEQLEHLSLSFDDYPDEVYTVTAFENAPRLRTVEIRNATLLGSLEISLPWSQLTSLNISCIHVSLWITMLPQCTNLEQGTFTFLEVDPEDPDSLPPASCVTMPNLVDLTVCFSDRSGPYIFNGFYFPALVNFGLLVRFTFGLFSWSNPQHLYQQLRYITSLSLSDNIPALDIIELLRHTPQVTHFDVRMEDDHGLLLSALRTTLDSEVLLPKLEKISIRTPWKKQTPVFSVVSFVHMIVSRSGNRRPRSVTSLRLVEPVSPPVPNNFRERVQALTESLGEDPGLPAITYRSGY</sequence>
<proteinExistence type="predicted"/>
<protein>
    <submittedName>
        <fullName evidence="1">Uncharacterized protein</fullName>
    </submittedName>
</protein>
<gene>
    <name evidence="1" type="ORF">Hypma_005139</name>
</gene>
<comment type="caution">
    <text evidence="1">The sequence shown here is derived from an EMBL/GenBank/DDBJ whole genome shotgun (WGS) entry which is preliminary data.</text>
</comment>
<name>A0A369JZ29_HYPMA</name>
<dbReference type="AlphaFoldDB" id="A0A369JZ29"/>
<dbReference type="STRING" id="39966.A0A369JZ29"/>
<keyword evidence="2" id="KW-1185">Reference proteome</keyword>
<dbReference type="Gene3D" id="3.80.10.10">
    <property type="entry name" value="Ribonuclease Inhibitor"/>
    <property type="match status" value="1"/>
</dbReference>
<dbReference type="OrthoDB" id="2269034at2759"/>
<organism evidence="1 2">
    <name type="scientific">Hypsizygus marmoreus</name>
    <name type="common">White beech mushroom</name>
    <name type="synonym">Agaricus marmoreus</name>
    <dbReference type="NCBI Taxonomy" id="39966"/>
    <lineage>
        <taxon>Eukaryota</taxon>
        <taxon>Fungi</taxon>
        <taxon>Dikarya</taxon>
        <taxon>Basidiomycota</taxon>
        <taxon>Agaricomycotina</taxon>
        <taxon>Agaricomycetes</taxon>
        <taxon>Agaricomycetidae</taxon>
        <taxon>Agaricales</taxon>
        <taxon>Tricholomatineae</taxon>
        <taxon>Lyophyllaceae</taxon>
        <taxon>Hypsizygus</taxon>
    </lineage>
</organism>
<accession>A0A369JZ29</accession>
<dbReference type="EMBL" id="LUEZ02000021">
    <property type="protein sequence ID" value="RDB26988.1"/>
    <property type="molecule type" value="Genomic_DNA"/>
</dbReference>
<evidence type="ECO:0000313" key="1">
    <source>
        <dbReference type="EMBL" id="RDB26988.1"/>
    </source>
</evidence>
<dbReference type="InParanoid" id="A0A369JZ29"/>
<dbReference type="SUPFAM" id="SSF52047">
    <property type="entry name" value="RNI-like"/>
    <property type="match status" value="1"/>
</dbReference>
<dbReference type="InterPro" id="IPR032675">
    <property type="entry name" value="LRR_dom_sf"/>
</dbReference>
<dbReference type="Proteomes" id="UP000076154">
    <property type="component" value="Unassembled WGS sequence"/>
</dbReference>